<dbReference type="Proteomes" id="UP000002634">
    <property type="component" value="Chromosome"/>
</dbReference>
<dbReference type="KEGG" id="etr:ETAE_0564"/>
<proteinExistence type="predicted"/>
<gene>
    <name evidence="1" type="ordered locus">ETAE_0564</name>
</gene>
<keyword evidence="2" id="KW-1185">Reference proteome</keyword>
<organism evidence="1 2">
    <name type="scientific">Edwardsiella piscicida</name>
    <dbReference type="NCBI Taxonomy" id="1263550"/>
    <lineage>
        <taxon>Bacteria</taxon>
        <taxon>Pseudomonadati</taxon>
        <taxon>Pseudomonadota</taxon>
        <taxon>Gammaproteobacteria</taxon>
        <taxon>Enterobacterales</taxon>
        <taxon>Hafniaceae</taxon>
        <taxon>Edwardsiella</taxon>
    </lineage>
</organism>
<evidence type="ECO:0000313" key="1">
    <source>
        <dbReference type="EMBL" id="ACY83411.1"/>
    </source>
</evidence>
<protein>
    <submittedName>
        <fullName evidence="1">Uncharacterized protein</fullName>
    </submittedName>
</protein>
<sequence>MESTVFYFVTPISANFIQHEYLDNRNLKNKTMGNWQSIAI</sequence>
<evidence type="ECO:0000313" key="2">
    <source>
        <dbReference type="Proteomes" id="UP000002634"/>
    </source>
</evidence>
<dbReference type="EMBL" id="CP001135">
    <property type="protein sequence ID" value="ACY83411.1"/>
    <property type="molecule type" value="Genomic_DNA"/>
</dbReference>
<accession>A0AAU8P1C3</accession>
<dbReference type="AlphaFoldDB" id="A0AAU8P1C3"/>
<reference evidence="1 2" key="1">
    <citation type="journal article" date="2009" name="PLoS ONE">
        <title>Genome sequence of the versatile fish pathogen Edwardsiella tarda provides insights into its adaptation to broad host ranges and intracellular niches.</title>
        <authorList>
            <person name="Wang Q."/>
            <person name="Yang M."/>
            <person name="Xiao J."/>
            <person name="Wu H."/>
            <person name="Wang X."/>
            <person name="Lv Y."/>
            <person name="Xu L."/>
            <person name="Zheng H."/>
            <person name="Wang S."/>
            <person name="Zhao G."/>
            <person name="Liu Q."/>
            <person name="Zhang Y."/>
        </authorList>
    </citation>
    <scope>NUCLEOTIDE SEQUENCE [LARGE SCALE GENOMIC DNA]</scope>
    <source>
        <strain evidence="2">EIB202 / CCTCC M208068</strain>
    </source>
</reference>
<name>A0AAU8P1C3_EDWPI</name>